<accession>A0A7C0U6A4</accession>
<gene>
    <name evidence="2" type="ORF">ENF32_02175</name>
</gene>
<evidence type="ECO:0000313" key="2">
    <source>
        <dbReference type="EMBL" id="HDD52861.1"/>
    </source>
</evidence>
<dbReference type="PROSITE" id="PS50035">
    <property type="entry name" value="PLD"/>
    <property type="match status" value="1"/>
</dbReference>
<dbReference type="Proteomes" id="UP000885690">
    <property type="component" value="Unassembled WGS sequence"/>
</dbReference>
<proteinExistence type="predicted"/>
<dbReference type="InterPro" id="IPR001736">
    <property type="entry name" value="PLipase_D/transphosphatidylase"/>
</dbReference>
<dbReference type="GO" id="GO:0006793">
    <property type="term" value="P:phosphorus metabolic process"/>
    <property type="evidence" value="ECO:0007669"/>
    <property type="project" value="UniProtKB-ARBA"/>
</dbReference>
<dbReference type="EMBL" id="DQWS01000083">
    <property type="protein sequence ID" value="HDD52861.1"/>
    <property type="molecule type" value="Genomic_DNA"/>
</dbReference>
<dbReference type="Gene3D" id="3.30.870.10">
    <property type="entry name" value="Endonuclease Chain A"/>
    <property type="match status" value="1"/>
</dbReference>
<dbReference type="Pfam" id="PF13091">
    <property type="entry name" value="PLDc_2"/>
    <property type="match status" value="1"/>
</dbReference>
<dbReference type="GO" id="GO:0003824">
    <property type="term" value="F:catalytic activity"/>
    <property type="evidence" value="ECO:0007669"/>
    <property type="project" value="InterPro"/>
</dbReference>
<reference evidence="2" key="1">
    <citation type="journal article" date="2020" name="mSystems">
        <title>Genome- and Community-Level Interaction Insights into Carbon Utilization and Element Cycling Functions of Hydrothermarchaeota in Hydrothermal Sediment.</title>
        <authorList>
            <person name="Zhou Z."/>
            <person name="Liu Y."/>
            <person name="Xu W."/>
            <person name="Pan J."/>
            <person name="Luo Z.H."/>
            <person name="Li M."/>
        </authorList>
    </citation>
    <scope>NUCLEOTIDE SEQUENCE [LARGE SCALE GENOMIC DNA]</scope>
    <source>
        <strain evidence="2">HyVt-115</strain>
    </source>
</reference>
<organism evidence="2">
    <name type="scientific">Thermosulfidibacter takaii</name>
    <dbReference type="NCBI Taxonomy" id="412593"/>
    <lineage>
        <taxon>Bacteria</taxon>
        <taxon>Pseudomonadati</taxon>
        <taxon>Thermosulfidibacterota</taxon>
        <taxon>Thermosulfidibacteria</taxon>
        <taxon>Thermosulfidibacterales</taxon>
        <taxon>Thermosulfidibacteraceae</taxon>
    </lineage>
</organism>
<dbReference type="InterPro" id="IPR025202">
    <property type="entry name" value="PLD-like_dom"/>
</dbReference>
<dbReference type="SUPFAM" id="SSF56024">
    <property type="entry name" value="Phospholipase D/nuclease"/>
    <property type="match status" value="1"/>
</dbReference>
<sequence>MEFLDNKTNLEALREAVKGAQVRIWICSAWIRSETLKKVFDKEWLEARGDDLPEIRLLIRMGSSPDYEITDISNLLAFAQDKLKAQVRYLPNLHAKMNIVDESFATVGSFNLTGGGYGDEARAGSNEEVGLLMKDPVEVKKLAEIFQGLWDSAAEMGREVIGLTLSEGTNRYVGYVGTREIEIEKFVEIEAEDYDGTKRRWLG</sequence>
<dbReference type="AlphaFoldDB" id="A0A7C0U6A4"/>
<feature type="domain" description="PLD phosphodiesterase" evidence="1">
    <location>
        <begin position="89"/>
        <end position="116"/>
    </location>
</feature>
<comment type="caution">
    <text evidence="2">The sequence shown here is derived from an EMBL/GenBank/DDBJ whole genome shotgun (WGS) entry which is preliminary data.</text>
</comment>
<protein>
    <recommendedName>
        <fullName evidence="1">PLD phosphodiesterase domain-containing protein</fullName>
    </recommendedName>
</protein>
<evidence type="ECO:0000259" key="1">
    <source>
        <dbReference type="PROSITE" id="PS50035"/>
    </source>
</evidence>
<name>A0A7C0U6A4_9BACT</name>
<feature type="non-terminal residue" evidence="2">
    <location>
        <position position="203"/>
    </location>
</feature>